<dbReference type="SUPFAM" id="SSF141868">
    <property type="entry name" value="EAL domain-like"/>
    <property type="match status" value="1"/>
</dbReference>
<dbReference type="Pfam" id="PF00563">
    <property type="entry name" value="EAL"/>
    <property type="match status" value="1"/>
</dbReference>
<protein>
    <submittedName>
        <fullName evidence="1">EAL domain-containing protein</fullName>
    </submittedName>
</protein>
<evidence type="ECO:0000313" key="1">
    <source>
        <dbReference type="EMBL" id="QBP12209.1"/>
    </source>
</evidence>
<accession>A0A2L0X3R3</accession>
<dbReference type="OrthoDB" id="9813903at2"/>
<gene>
    <name evidence="1" type="ORF">DDF84_020775</name>
</gene>
<evidence type="ECO:0000313" key="2">
    <source>
        <dbReference type="Proteomes" id="UP000253772"/>
    </source>
</evidence>
<dbReference type="GO" id="GO:0071111">
    <property type="term" value="F:cyclic-guanylate-specific phosphodiesterase activity"/>
    <property type="evidence" value="ECO:0007669"/>
    <property type="project" value="InterPro"/>
</dbReference>
<dbReference type="EMBL" id="CP037901">
    <property type="protein sequence ID" value="QBP12209.1"/>
    <property type="molecule type" value="Genomic_DNA"/>
</dbReference>
<proteinExistence type="predicted"/>
<dbReference type="AlphaFoldDB" id="A0A2L0X3R3"/>
<sequence length="353" mass="38488">MTIPPPYIARNRVTALLQEGGLEMHYQPIVGLKSGNVIKVEALARLRDGNCLLMPGEFLPALSGETLLELYSKGLEQALRQRTAWVGQGVTLGLSINLPPEALGDDRYYEATCAALAANRCPPATLTLELLESGEVPEGSIAIAMRKFKALGVQLAEDDLGAGYSSLTRLRQFPFDWIKLDRGIVRLADGDKTEALRFIFLLTRLGHGLGKQVVVEGVESADLLEAVRLLGVDAAQGYGIARPMPAGDVMPWLRKQTERRDSGHPSTSLGRQACLLMFEEQLHLMAGSVSRGNEQPPRRMSLQVDNLKAELDAISDPNGDCARETKALLHAAISQGINSPEYRQARRDLVAMI</sequence>
<dbReference type="RefSeq" id="WP_017514560.1">
    <property type="nucleotide sequence ID" value="NZ_CP037901.1"/>
</dbReference>
<name>A0A2L0X3R3_9BURK</name>
<dbReference type="Proteomes" id="UP000253772">
    <property type="component" value="Chromosome c2"/>
</dbReference>
<dbReference type="InterPro" id="IPR050706">
    <property type="entry name" value="Cyclic-di-GMP_PDE-like"/>
</dbReference>
<organism evidence="1 2">
    <name type="scientific">Cupriavidus metallidurans</name>
    <dbReference type="NCBI Taxonomy" id="119219"/>
    <lineage>
        <taxon>Bacteria</taxon>
        <taxon>Pseudomonadati</taxon>
        <taxon>Pseudomonadota</taxon>
        <taxon>Betaproteobacteria</taxon>
        <taxon>Burkholderiales</taxon>
        <taxon>Burkholderiaceae</taxon>
        <taxon>Cupriavidus</taxon>
    </lineage>
</organism>
<dbReference type="InterPro" id="IPR001633">
    <property type="entry name" value="EAL_dom"/>
</dbReference>
<reference evidence="1 2" key="1">
    <citation type="submission" date="2019-03" db="EMBL/GenBank/DDBJ databases">
        <title>Comparative insights into the high quality Complete genome sequence of highly metal resistant Cupriavidus metallidurans strain BS1 isolated from a gold-copper mine.</title>
        <authorList>
            <person name="Mazhar H.S."/>
            <person name="Rensing C."/>
        </authorList>
    </citation>
    <scope>NUCLEOTIDE SEQUENCE [LARGE SCALE GENOMIC DNA]</scope>
    <source>
        <strain evidence="1 2">BS1</strain>
    </source>
</reference>
<dbReference type="CDD" id="cd01948">
    <property type="entry name" value="EAL"/>
    <property type="match status" value="1"/>
</dbReference>
<dbReference type="InterPro" id="IPR035919">
    <property type="entry name" value="EAL_sf"/>
</dbReference>
<dbReference type="Gene3D" id="3.20.20.450">
    <property type="entry name" value="EAL domain"/>
    <property type="match status" value="1"/>
</dbReference>
<dbReference type="PANTHER" id="PTHR33121:SF32">
    <property type="entry name" value="RNASE E SPECIFICITY FACTOR CSRD"/>
    <property type="match status" value="1"/>
</dbReference>
<dbReference type="PROSITE" id="PS50883">
    <property type="entry name" value="EAL"/>
    <property type="match status" value="1"/>
</dbReference>
<dbReference type="SMART" id="SM00052">
    <property type="entry name" value="EAL"/>
    <property type="match status" value="1"/>
</dbReference>
<dbReference type="PANTHER" id="PTHR33121">
    <property type="entry name" value="CYCLIC DI-GMP PHOSPHODIESTERASE PDEF"/>
    <property type="match status" value="1"/>
</dbReference>